<organism evidence="2 3">
    <name type="scientific">Phocoenobacter uteri</name>
    <dbReference type="NCBI Taxonomy" id="146806"/>
    <lineage>
        <taxon>Bacteria</taxon>
        <taxon>Pseudomonadati</taxon>
        <taxon>Pseudomonadota</taxon>
        <taxon>Gammaproteobacteria</taxon>
        <taxon>Pasteurellales</taxon>
        <taxon>Pasteurellaceae</taxon>
        <taxon>Phocoenobacter</taxon>
    </lineage>
</organism>
<evidence type="ECO:0000313" key="3">
    <source>
        <dbReference type="Proteomes" id="UP000255417"/>
    </source>
</evidence>
<dbReference type="InterPro" id="IPR024422">
    <property type="entry name" value="Protein_unknown_function_OB"/>
</dbReference>
<dbReference type="EMBL" id="UGTA01000002">
    <property type="protein sequence ID" value="SUB76394.1"/>
    <property type="molecule type" value="Genomic_DNA"/>
</dbReference>
<keyword evidence="3" id="KW-1185">Reference proteome</keyword>
<evidence type="ECO:0000256" key="1">
    <source>
        <dbReference type="SAM" id="SignalP"/>
    </source>
</evidence>
<dbReference type="Pfam" id="PF12869">
    <property type="entry name" value="tRNA_anti-like"/>
    <property type="match status" value="1"/>
</dbReference>
<dbReference type="Proteomes" id="UP000255417">
    <property type="component" value="Unassembled WGS sequence"/>
</dbReference>
<protein>
    <submittedName>
        <fullName evidence="2">tRNA_anti-like</fullName>
    </submittedName>
</protein>
<name>A0A379DEL2_9PAST</name>
<proteinExistence type="predicted"/>
<sequence>MKKNVLLVALSSLFIVSCAELNTALDSVNKTLGSTLNTNSNMKVKNTSAKTICRDFKSNSLTAREKWFKSYVSLSGTIDSIGKTAWGNYSVDFKDGSSISIITIPERTVNLKSIRVGQKKKIRGIVRDVILAGTCNIFLERTNF</sequence>
<accession>A0A379DEL2</accession>
<dbReference type="OrthoDB" id="6637794at2"/>
<dbReference type="PROSITE" id="PS51257">
    <property type="entry name" value="PROKAR_LIPOPROTEIN"/>
    <property type="match status" value="1"/>
</dbReference>
<feature type="chain" id="PRO_5016904401" evidence="1">
    <location>
        <begin position="20"/>
        <end position="144"/>
    </location>
</feature>
<gene>
    <name evidence="2" type="ORF">NCTC12872_02022</name>
</gene>
<reference evidence="2 3" key="1">
    <citation type="submission" date="2018-06" db="EMBL/GenBank/DDBJ databases">
        <authorList>
            <consortium name="Pathogen Informatics"/>
            <person name="Doyle S."/>
        </authorList>
    </citation>
    <scope>NUCLEOTIDE SEQUENCE [LARGE SCALE GENOMIC DNA]</scope>
    <source>
        <strain evidence="2 3">NCTC12872</strain>
    </source>
</reference>
<keyword evidence="1" id="KW-0732">Signal</keyword>
<dbReference type="AlphaFoldDB" id="A0A379DEL2"/>
<dbReference type="RefSeq" id="WP_115316476.1">
    <property type="nucleotide sequence ID" value="NZ_LWIF01000002.1"/>
</dbReference>
<evidence type="ECO:0000313" key="2">
    <source>
        <dbReference type="EMBL" id="SUB76394.1"/>
    </source>
</evidence>
<feature type="signal peptide" evidence="1">
    <location>
        <begin position="1"/>
        <end position="19"/>
    </location>
</feature>